<feature type="transmembrane region" description="Helical" evidence="1">
    <location>
        <begin position="72"/>
        <end position="93"/>
    </location>
</feature>
<feature type="transmembrane region" description="Helical" evidence="1">
    <location>
        <begin position="156"/>
        <end position="174"/>
    </location>
</feature>
<feature type="transmembrane region" description="Helical" evidence="1">
    <location>
        <begin position="258"/>
        <end position="279"/>
    </location>
</feature>
<feature type="transmembrane region" description="Helical" evidence="1">
    <location>
        <begin position="32"/>
        <end position="52"/>
    </location>
</feature>
<dbReference type="PANTHER" id="PTHR36927">
    <property type="entry name" value="BLR4337 PROTEIN"/>
    <property type="match status" value="1"/>
</dbReference>
<evidence type="ECO:0000313" key="3">
    <source>
        <dbReference type="EMBL" id="MBM7799402.1"/>
    </source>
</evidence>
<keyword evidence="1" id="KW-0472">Membrane</keyword>
<dbReference type="InterPro" id="IPR002656">
    <property type="entry name" value="Acyl_transf_3_dom"/>
</dbReference>
<accession>A0ABS2RLP4</accession>
<protein>
    <recommendedName>
        <fullName evidence="2">Acyltransferase 3 domain-containing protein</fullName>
    </recommendedName>
</protein>
<reference evidence="3 4" key="1">
    <citation type="submission" date="2021-01" db="EMBL/GenBank/DDBJ databases">
        <title>Sequencing the genomes of 1000 actinobacteria strains.</title>
        <authorList>
            <person name="Klenk H.-P."/>
        </authorList>
    </citation>
    <scope>NUCLEOTIDE SEQUENCE [LARGE SCALE GENOMIC DNA]</scope>
    <source>
        <strain evidence="3 4">DSM 18662</strain>
    </source>
</reference>
<keyword evidence="4" id="KW-1185">Reference proteome</keyword>
<organism evidence="3 4">
    <name type="scientific">Microlunatus panaciterrae</name>
    <dbReference type="NCBI Taxonomy" id="400768"/>
    <lineage>
        <taxon>Bacteria</taxon>
        <taxon>Bacillati</taxon>
        <taxon>Actinomycetota</taxon>
        <taxon>Actinomycetes</taxon>
        <taxon>Propionibacteriales</taxon>
        <taxon>Propionibacteriaceae</taxon>
        <taxon>Microlunatus</taxon>
    </lineage>
</organism>
<gene>
    <name evidence="3" type="ORF">JOE57_002323</name>
</gene>
<dbReference type="EMBL" id="JAFBCF010000001">
    <property type="protein sequence ID" value="MBM7799402.1"/>
    <property type="molecule type" value="Genomic_DNA"/>
</dbReference>
<dbReference type="InterPro" id="IPR050623">
    <property type="entry name" value="Glucan_succinyl_AcylTrfase"/>
</dbReference>
<dbReference type="Proteomes" id="UP000704762">
    <property type="component" value="Unassembled WGS sequence"/>
</dbReference>
<sequence length="391" mass="42625">MNPAVGRGDGARVARAVHRPGRLVEVDNLRTLLVGWIIFGHALLGYMLIGGWPYDEVQEVTVPPKVELSLSVLLGPTALFVIGAFFFLAGLFAPMEMSRHGPGGFARRRLVRLGLPWVSFMLLIWPLFMWFAYLAAGRSLSLWDAFRERQPFLDAGPLWFVQVLLYVSLGYALWTRLGWGRSFRGMSVGGAQLVIVAAVMTMLSFVVRMWFPARSQQILDLHLWQWPQCVVMFCLGAMVSGQGWAARVPAKTTRNCGIAVAVTIVVMPLVALVGGVTNLSRDSVPFLGGWHWQALALDAFEASFVVAGSVGLVGLVQQRLTSVAPVPAACARGAYAAYMLQVPVLLSLEIAARPLPLPAIVKALSVGVLAVAGSFWFGWLLVSRTKLGRLL</sequence>
<feature type="transmembrane region" description="Helical" evidence="1">
    <location>
        <begin position="360"/>
        <end position="382"/>
    </location>
</feature>
<feature type="transmembrane region" description="Helical" evidence="1">
    <location>
        <begin position="114"/>
        <end position="136"/>
    </location>
</feature>
<dbReference type="PANTHER" id="PTHR36927:SF4">
    <property type="entry name" value="BLR5718 PROTEIN"/>
    <property type="match status" value="1"/>
</dbReference>
<dbReference type="Pfam" id="PF01757">
    <property type="entry name" value="Acyl_transf_3"/>
    <property type="match status" value="1"/>
</dbReference>
<keyword evidence="1" id="KW-1133">Transmembrane helix</keyword>
<feature type="domain" description="Acyltransferase 3" evidence="2">
    <location>
        <begin position="25"/>
        <end position="378"/>
    </location>
</feature>
<evidence type="ECO:0000259" key="2">
    <source>
        <dbReference type="Pfam" id="PF01757"/>
    </source>
</evidence>
<proteinExistence type="predicted"/>
<comment type="caution">
    <text evidence="3">The sequence shown here is derived from an EMBL/GenBank/DDBJ whole genome shotgun (WGS) entry which is preliminary data.</text>
</comment>
<name>A0ABS2RLP4_9ACTN</name>
<evidence type="ECO:0000313" key="4">
    <source>
        <dbReference type="Proteomes" id="UP000704762"/>
    </source>
</evidence>
<keyword evidence="1" id="KW-0812">Transmembrane</keyword>
<feature type="transmembrane region" description="Helical" evidence="1">
    <location>
        <begin position="299"/>
        <end position="317"/>
    </location>
</feature>
<dbReference type="RefSeq" id="WP_204918134.1">
    <property type="nucleotide sequence ID" value="NZ_BAAAQP010000003.1"/>
</dbReference>
<feature type="transmembrane region" description="Helical" evidence="1">
    <location>
        <begin position="186"/>
        <end position="211"/>
    </location>
</feature>
<feature type="transmembrane region" description="Helical" evidence="1">
    <location>
        <begin position="223"/>
        <end position="246"/>
    </location>
</feature>
<evidence type="ECO:0000256" key="1">
    <source>
        <dbReference type="SAM" id="Phobius"/>
    </source>
</evidence>
<feature type="transmembrane region" description="Helical" evidence="1">
    <location>
        <begin position="329"/>
        <end position="348"/>
    </location>
</feature>